<evidence type="ECO:0000313" key="4">
    <source>
        <dbReference type="Proteomes" id="UP001595778"/>
    </source>
</evidence>
<reference evidence="4" key="1">
    <citation type="journal article" date="2019" name="Int. J. Syst. Evol. Microbiol.">
        <title>The Global Catalogue of Microorganisms (GCM) 10K type strain sequencing project: providing services to taxonomists for standard genome sequencing and annotation.</title>
        <authorList>
            <consortium name="The Broad Institute Genomics Platform"/>
            <consortium name="The Broad Institute Genome Sequencing Center for Infectious Disease"/>
            <person name="Wu L."/>
            <person name="Ma J."/>
        </authorList>
    </citation>
    <scope>NUCLEOTIDE SEQUENCE [LARGE SCALE GENOMIC DNA]</scope>
    <source>
        <strain evidence="4">PJ61</strain>
    </source>
</reference>
<sequence length="301" mass="34276">MGRPSHPARLRTRPGSRGLPPCPGRGGKQMYQTWGEHLYLQVKTTDKFKFSKHVEDDRVTPVLKFSIETAELKLVEAMGASVPVVLLVVDRADMKLFYVCLNDYISKKLAVSSPTWRDQQSITLYIPIRNEIRVTDEEFDGSSHWGYFARLAQRSKIYSAANLTHHYSVELEHASDKLFADEMDPTFFGPAAADYIHRVETFTNEVAELDIWRKTDNEWAALENHRQALNELKERTANLKAELKALDGPPESLLDSNFFLGRLDFLSSAFRTLSLLGREYEQTARLERLPGGDPFASHDEA</sequence>
<feature type="compositionally biased region" description="Basic residues" evidence="1">
    <location>
        <begin position="1"/>
        <end position="14"/>
    </location>
</feature>
<protein>
    <submittedName>
        <fullName evidence="3">DUF4365 domain-containing protein</fullName>
    </submittedName>
</protein>
<name>A0ABV8WP12_9MICC</name>
<proteinExistence type="predicted"/>
<feature type="domain" description="DUF4365" evidence="2">
    <location>
        <begin position="35"/>
        <end position="137"/>
    </location>
</feature>
<comment type="caution">
    <text evidence="3">The sequence shown here is derived from an EMBL/GenBank/DDBJ whole genome shotgun (WGS) entry which is preliminary data.</text>
</comment>
<dbReference type="RefSeq" id="WP_376977903.1">
    <property type="nucleotide sequence ID" value="NZ_JBHSDQ010000004.1"/>
</dbReference>
<organism evidence="3 4">
    <name type="scientific">Arthrobacter sedimenti</name>
    <dbReference type="NCBI Taxonomy" id="2694931"/>
    <lineage>
        <taxon>Bacteria</taxon>
        <taxon>Bacillati</taxon>
        <taxon>Actinomycetota</taxon>
        <taxon>Actinomycetes</taxon>
        <taxon>Micrococcales</taxon>
        <taxon>Micrococcaceae</taxon>
        <taxon>Arthrobacter</taxon>
    </lineage>
</organism>
<dbReference type="Pfam" id="PF14280">
    <property type="entry name" value="DUF4365"/>
    <property type="match status" value="1"/>
</dbReference>
<evidence type="ECO:0000256" key="1">
    <source>
        <dbReference type="SAM" id="MobiDB-lite"/>
    </source>
</evidence>
<gene>
    <name evidence="3" type="ORF">ACFO0G_12425</name>
</gene>
<accession>A0ABV8WP12</accession>
<evidence type="ECO:0000259" key="2">
    <source>
        <dbReference type="Pfam" id="PF14280"/>
    </source>
</evidence>
<evidence type="ECO:0000313" key="3">
    <source>
        <dbReference type="EMBL" id="MFC4396898.1"/>
    </source>
</evidence>
<dbReference type="InterPro" id="IPR025375">
    <property type="entry name" value="DUF4365"/>
</dbReference>
<dbReference type="EMBL" id="JBHSDQ010000004">
    <property type="protein sequence ID" value="MFC4396898.1"/>
    <property type="molecule type" value="Genomic_DNA"/>
</dbReference>
<dbReference type="Proteomes" id="UP001595778">
    <property type="component" value="Unassembled WGS sequence"/>
</dbReference>
<keyword evidence="4" id="KW-1185">Reference proteome</keyword>
<feature type="region of interest" description="Disordered" evidence="1">
    <location>
        <begin position="1"/>
        <end position="26"/>
    </location>
</feature>